<gene>
    <name evidence="9" type="ORF">DFR56_10127</name>
</gene>
<evidence type="ECO:0000256" key="6">
    <source>
        <dbReference type="ARBA" id="ARBA00023136"/>
    </source>
</evidence>
<accession>A0A2V3WN41</accession>
<evidence type="ECO:0000256" key="2">
    <source>
        <dbReference type="ARBA" id="ARBA00022448"/>
    </source>
</evidence>
<protein>
    <submittedName>
        <fullName evidence="9">Carbohydrate ABC transporter membrane protein 2 (CUT1 family)</fullName>
    </submittedName>
</protein>
<proteinExistence type="inferred from homology"/>
<comment type="similarity">
    <text evidence="7">Belongs to the binding-protein-dependent transport system permease family.</text>
</comment>
<feature type="transmembrane region" description="Helical" evidence="7">
    <location>
        <begin position="179"/>
        <end position="201"/>
    </location>
</feature>
<feature type="transmembrane region" description="Helical" evidence="7">
    <location>
        <begin position="7"/>
        <end position="29"/>
    </location>
</feature>
<keyword evidence="4 7" id="KW-0812">Transmembrane</keyword>
<dbReference type="RefSeq" id="WP_110393404.1">
    <property type="nucleotide sequence ID" value="NZ_JADIJL010000002.1"/>
</dbReference>
<feature type="transmembrane region" description="Helical" evidence="7">
    <location>
        <begin position="70"/>
        <end position="91"/>
    </location>
</feature>
<evidence type="ECO:0000313" key="9">
    <source>
        <dbReference type="EMBL" id="PXW90119.1"/>
    </source>
</evidence>
<dbReference type="Proteomes" id="UP000247978">
    <property type="component" value="Unassembled WGS sequence"/>
</dbReference>
<dbReference type="PANTHER" id="PTHR43744">
    <property type="entry name" value="ABC TRANSPORTER PERMEASE PROTEIN MG189-RELATED-RELATED"/>
    <property type="match status" value="1"/>
</dbReference>
<keyword evidence="6 7" id="KW-0472">Membrane</keyword>
<evidence type="ECO:0000256" key="5">
    <source>
        <dbReference type="ARBA" id="ARBA00022989"/>
    </source>
</evidence>
<comment type="subcellular location">
    <subcellularLocation>
        <location evidence="1 7">Cell membrane</location>
        <topology evidence="1 7">Multi-pass membrane protein</topology>
    </subcellularLocation>
</comment>
<dbReference type="SUPFAM" id="SSF161098">
    <property type="entry name" value="MetI-like"/>
    <property type="match status" value="1"/>
</dbReference>
<dbReference type="GO" id="GO:0005886">
    <property type="term" value="C:plasma membrane"/>
    <property type="evidence" value="ECO:0007669"/>
    <property type="project" value="UniProtKB-SubCell"/>
</dbReference>
<dbReference type="Pfam" id="PF00528">
    <property type="entry name" value="BPD_transp_1"/>
    <property type="match status" value="1"/>
</dbReference>
<organism evidence="9 10">
    <name type="scientific">Pseudogracilibacillus auburnensis</name>
    <dbReference type="NCBI Taxonomy" id="1494959"/>
    <lineage>
        <taxon>Bacteria</taxon>
        <taxon>Bacillati</taxon>
        <taxon>Bacillota</taxon>
        <taxon>Bacilli</taxon>
        <taxon>Bacillales</taxon>
        <taxon>Bacillaceae</taxon>
        <taxon>Pseudogracilibacillus</taxon>
    </lineage>
</organism>
<feature type="domain" description="ABC transmembrane type-1" evidence="8">
    <location>
        <begin position="66"/>
        <end position="258"/>
    </location>
</feature>
<keyword evidence="3" id="KW-1003">Cell membrane</keyword>
<evidence type="ECO:0000256" key="7">
    <source>
        <dbReference type="RuleBase" id="RU363032"/>
    </source>
</evidence>
<feature type="transmembrane region" description="Helical" evidence="7">
    <location>
        <begin position="103"/>
        <end position="125"/>
    </location>
</feature>
<sequence>MKNKRIVWLKYVVLSFIIIFMVGPLIWMISTSLKEPTKIFTQFFPNPIRWENYVEVLGQVTFLKQYWNSVYIAVLVTLMVLLFSSMAGYAFARIHFPGKNIVFILLLSVMMIPPEVTIIPLFLFMRDLGLVNTHFPLIFLPVFGAPGAFGVFLMRQFFIAVPKELEEAAIMDGCSRFKIYWRIMLPLAVPSLATLTIFTFLTNWDEFLYPLIFINSRELMTLPVGLALFTDEAGTSWHHLMSATTLATIPLLVIFFFAQKKFIEGMTAGSIK</sequence>
<dbReference type="AlphaFoldDB" id="A0A2V3WN41"/>
<keyword evidence="10" id="KW-1185">Reference proteome</keyword>
<keyword evidence="5 7" id="KW-1133">Transmembrane helix</keyword>
<feature type="transmembrane region" description="Helical" evidence="7">
    <location>
        <begin position="237"/>
        <end position="258"/>
    </location>
</feature>
<dbReference type="InterPro" id="IPR000515">
    <property type="entry name" value="MetI-like"/>
</dbReference>
<evidence type="ECO:0000256" key="3">
    <source>
        <dbReference type="ARBA" id="ARBA00022475"/>
    </source>
</evidence>
<comment type="caution">
    <text evidence="9">The sequence shown here is derived from an EMBL/GenBank/DDBJ whole genome shotgun (WGS) entry which is preliminary data.</text>
</comment>
<dbReference type="PROSITE" id="PS50928">
    <property type="entry name" value="ABC_TM1"/>
    <property type="match status" value="1"/>
</dbReference>
<dbReference type="OrthoDB" id="9771544at2"/>
<dbReference type="GO" id="GO:0055085">
    <property type="term" value="P:transmembrane transport"/>
    <property type="evidence" value="ECO:0007669"/>
    <property type="project" value="InterPro"/>
</dbReference>
<feature type="transmembrane region" description="Helical" evidence="7">
    <location>
        <begin position="137"/>
        <end position="158"/>
    </location>
</feature>
<evidence type="ECO:0000256" key="4">
    <source>
        <dbReference type="ARBA" id="ARBA00022692"/>
    </source>
</evidence>
<dbReference type="Gene3D" id="1.10.3720.10">
    <property type="entry name" value="MetI-like"/>
    <property type="match status" value="1"/>
</dbReference>
<dbReference type="CDD" id="cd06261">
    <property type="entry name" value="TM_PBP2"/>
    <property type="match status" value="1"/>
</dbReference>
<evidence type="ECO:0000256" key="1">
    <source>
        <dbReference type="ARBA" id="ARBA00004651"/>
    </source>
</evidence>
<dbReference type="EMBL" id="QJJQ01000001">
    <property type="protein sequence ID" value="PXW90119.1"/>
    <property type="molecule type" value="Genomic_DNA"/>
</dbReference>
<evidence type="ECO:0000259" key="8">
    <source>
        <dbReference type="PROSITE" id="PS50928"/>
    </source>
</evidence>
<evidence type="ECO:0000313" key="10">
    <source>
        <dbReference type="Proteomes" id="UP000247978"/>
    </source>
</evidence>
<name>A0A2V3WN41_9BACI</name>
<reference evidence="9 10" key="1">
    <citation type="submission" date="2018-05" db="EMBL/GenBank/DDBJ databases">
        <title>Genomic Encyclopedia of Type Strains, Phase IV (KMG-IV): sequencing the most valuable type-strain genomes for metagenomic binning, comparative biology and taxonomic classification.</title>
        <authorList>
            <person name="Goeker M."/>
        </authorList>
    </citation>
    <scope>NUCLEOTIDE SEQUENCE [LARGE SCALE GENOMIC DNA]</scope>
    <source>
        <strain evidence="9 10">DSM 28556</strain>
    </source>
</reference>
<dbReference type="InterPro" id="IPR035906">
    <property type="entry name" value="MetI-like_sf"/>
</dbReference>
<dbReference type="PANTHER" id="PTHR43744:SF12">
    <property type="entry name" value="ABC TRANSPORTER PERMEASE PROTEIN MG189-RELATED"/>
    <property type="match status" value="1"/>
</dbReference>
<keyword evidence="2 7" id="KW-0813">Transport</keyword>